<evidence type="ECO:0008006" key="4">
    <source>
        <dbReference type="Google" id="ProtNLM"/>
    </source>
</evidence>
<dbReference type="OrthoDB" id="1142271at2"/>
<gene>
    <name evidence="2" type="ORF">SAMN04488006_1664</name>
</gene>
<sequence>MNKKHYHIILLLICINTFNSIAQDNSSHEIGFITGSASFTTDYGERNHFKSNVGGNVGTGFGLIYYLNFTDYRYRWNERSSYFVHHFRLRGELSYMTAKLDHFGEWVQDYRTTPEADKLRAHHGKASIFNVGTQLEFHWVDIVDFGSRRIPDLKWSPYVSAGLFVNFYNPTISSDIGDWKEPGILYPKWDPNIDPAAARDTSGITMSATLGVGTRHKLGEYSDILIESRWQYFFSNYVDGLNSRPDPSNKYNDWLLWVHVGYVYYLN</sequence>
<dbReference type="STRING" id="593133.SAMN04488006_1664"/>
<dbReference type="Proteomes" id="UP000199312">
    <property type="component" value="Unassembled WGS sequence"/>
</dbReference>
<reference evidence="3" key="1">
    <citation type="submission" date="2016-10" db="EMBL/GenBank/DDBJ databases">
        <authorList>
            <person name="Varghese N."/>
            <person name="Submissions S."/>
        </authorList>
    </citation>
    <scope>NUCLEOTIDE SEQUENCE [LARGE SCALE GENOMIC DNA]</scope>
    <source>
        <strain evidence="3">DSM 24450</strain>
    </source>
</reference>
<name>A0A1I6QA19_9FLAO</name>
<dbReference type="NCBIfam" id="NF047659">
    <property type="entry name" value="THC0290_0291_fam"/>
    <property type="match status" value="1"/>
</dbReference>
<protein>
    <recommendedName>
        <fullName evidence="4">Glutamate dehydrogenase</fullName>
    </recommendedName>
</protein>
<dbReference type="RefSeq" id="WP_090224736.1">
    <property type="nucleotide sequence ID" value="NZ_FOZP01000003.1"/>
</dbReference>
<accession>A0A1I6QA19</accession>
<feature type="signal peptide" evidence="1">
    <location>
        <begin position="1"/>
        <end position="22"/>
    </location>
</feature>
<keyword evidence="3" id="KW-1185">Reference proteome</keyword>
<evidence type="ECO:0000313" key="2">
    <source>
        <dbReference type="EMBL" id="SFS49195.1"/>
    </source>
</evidence>
<dbReference type="EMBL" id="FOZP01000003">
    <property type="protein sequence ID" value="SFS49195.1"/>
    <property type="molecule type" value="Genomic_DNA"/>
</dbReference>
<evidence type="ECO:0000313" key="3">
    <source>
        <dbReference type="Proteomes" id="UP000199312"/>
    </source>
</evidence>
<evidence type="ECO:0000256" key="1">
    <source>
        <dbReference type="SAM" id="SignalP"/>
    </source>
</evidence>
<feature type="chain" id="PRO_5011596090" description="Glutamate dehydrogenase" evidence="1">
    <location>
        <begin position="23"/>
        <end position="267"/>
    </location>
</feature>
<keyword evidence="1" id="KW-0732">Signal</keyword>
<proteinExistence type="predicted"/>
<organism evidence="2 3">
    <name type="scientific">Lutibacter maritimus</name>
    <dbReference type="NCBI Taxonomy" id="593133"/>
    <lineage>
        <taxon>Bacteria</taxon>
        <taxon>Pseudomonadati</taxon>
        <taxon>Bacteroidota</taxon>
        <taxon>Flavobacteriia</taxon>
        <taxon>Flavobacteriales</taxon>
        <taxon>Flavobacteriaceae</taxon>
        <taxon>Lutibacter</taxon>
    </lineage>
</organism>
<dbReference type="AlphaFoldDB" id="A0A1I6QA19"/>